<keyword evidence="4 6" id="KW-1133">Transmembrane helix</keyword>
<feature type="transmembrane region" description="Helical" evidence="6">
    <location>
        <begin position="180"/>
        <end position="202"/>
    </location>
</feature>
<comment type="caution">
    <text evidence="7">The sequence shown here is derived from an EMBL/GenBank/DDBJ whole genome shotgun (WGS) entry which is preliminary data.</text>
</comment>
<protein>
    <submittedName>
        <fullName evidence="7">Iron permease</fullName>
    </submittedName>
</protein>
<keyword evidence="3 6" id="KW-0812">Transmembrane</keyword>
<organism evidence="7">
    <name type="scientific">Acidicaldus sp</name>
    <dbReference type="NCBI Taxonomy" id="1872105"/>
    <lineage>
        <taxon>Bacteria</taxon>
        <taxon>Pseudomonadati</taxon>
        <taxon>Pseudomonadota</taxon>
        <taxon>Alphaproteobacteria</taxon>
        <taxon>Acetobacterales</taxon>
        <taxon>Acetobacteraceae</taxon>
        <taxon>Acidicaldus</taxon>
    </lineage>
</organism>
<name>A0A8J4HDF8_9PROT</name>
<dbReference type="Pfam" id="PF03239">
    <property type="entry name" value="FTR1"/>
    <property type="match status" value="1"/>
</dbReference>
<feature type="transmembrane region" description="Helical" evidence="6">
    <location>
        <begin position="36"/>
        <end position="56"/>
    </location>
</feature>
<sequence>MLAALLIVFREVIEAGLIVGIVLAATRGVAGRGRMVGTGIAAGVLGACLLAAGAGRLGSAFSGNGQEIFQAAVLGTATLMLAWHTIWMASHGRAIASDMRALGGAVSAGRRPLAALGIVVAIAVLREGSEVVLFLYGIALSGGVSALGMVAGGALGVAGGALVAVLLYRGLIVIPVGKMLSLTGGLITLMAAGMAAQAVAFLQQAGITELFDQPVWNTSWLLADESLTGRLVHTLMGYTAEPDGLQLFVYAATLTAIWSLARVFRPARRAVRAPAAAE</sequence>
<evidence type="ECO:0000256" key="5">
    <source>
        <dbReference type="ARBA" id="ARBA00023136"/>
    </source>
</evidence>
<dbReference type="AlphaFoldDB" id="A0A8J4HDF8"/>
<evidence type="ECO:0000313" key="7">
    <source>
        <dbReference type="EMBL" id="HGC44192.1"/>
    </source>
</evidence>
<comment type="similarity">
    <text evidence="2">Belongs to the oxidase-dependent Fe transporter (OFeT) (TC 9.A.10.1) family.</text>
</comment>
<feature type="transmembrane region" description="Helical" evidence="6">
    <location>
        <begin position="145"/>
        <end position="168"/>
    </location>
</feature>
<keyword evidence="5 6" id="KW-0472">Membrane</keyword>
<dbReference type="GO" id="GO:0033573">
    <property type="term" value="C:high-affinity iron permease complex"/>
    <property type="evidence" value="ECO:0007669"/>
    <property type="project" value="InterPro"/>
</dbReference>
<dbReference type="PANTHER" id="PTHR31632">
    <property type="entry name" value="IRON TRANSPORTER FTH1"/>
    <property type="match status" value="1"/>
</dbReference>
<feature type="transmembrane region" description="Helical" evidence="6">
    <location>
        <begin position="245"/>
        <end position="264"/>
    </location>
</feature>
<proteinExistence type="inferred from homology"/>
<evidence type="ECO:0000256" key="2">
    <source>
        <dbReference type="ARBA" id="ARBA00008333"/>
    </source>
</evidence>
<dbReference type="GO" id="GO:0015093">
    <property type="term" value="F:ferrous iron transmembrane transporter activity"/>
    <property type="evidence" value="ECO:0007669"/>
    <property type="project" value="TreeGrafter"/>
</dbReference>
<comment type="subcellular location">
    <subcellularLocation>
        <location evidence="1">Membrane</location>
        <topology evidence="1">Multi-pass membrane protein</topology>
    </subcellularLocation>
</comment>
<evidence type="ECO:0000256" key="3">
    <source>
        <dbReference type="ARBA" id="ARBA00022692"/>
    </source>
</evidence>
<dbReference type="InterPro" id="IPR004923">
    <property type="entry name" value="FTR1/Fip1/EfeU"/>
</dbReference>
<dbReference type="PANTHER" id="PTHR31632:SF2">
    <property type="entry name" value="PLASMA MEMBRANE IRON PERMEASE"/>
    <property type="match status" value="1"/>
</dbReference>
<evidence type="ECO:0000256" key="4">
    <source>
        <dbReference type="ARBA" id="ARBA00022989"/>
    </source>
</evidence>
<dbReference type="EMBL" id="DTQM01000253">
    <property type="protein sequence ID" value="HGC44192.1"/>
    <property type="molecule type" value="Genomic_DNA"/>
</dbReference>
<feature type="transmembrane region" description="Helical" evidence="6">
    <location>
        <begin position="6"/>
        <end position="24"/>
    </location>
</feature>
<gene>
    <name evidence="7" type="ORF">ENY07_13380</name>
</gene>
<feature type="transmembrane region" description="Helical" evidence="6">
    <location>
        <begin position="68"/>
        <end position="89"/>
    </location>
</feature>
<reference evidence="7" key="1">
    <citation type="journal article" date="2020" name="mSystems">
        <title>Genome- and Community-Level Interaction Insights into Carbon Utilization and Element Cycling Functions of Hydrothermarchaeota in Hydrothermal Sediment.</title>
        <authorList>
            <person name="Zhou Z."/>
            <person name="Liu Y."/>
            <person name="Xu W."/>
            <person name="Pan J."/>
            <person name="Luo Z.H."/>
            <person name="Li M."/>
        </authorList>
    </citation>
    <scope>NUCLEOTIDE SEQUENCE</scope>
    <source>
        <strain evidence="7">SpSt-997</strain>
    </source>
</reference>
<evidence type="ECO:0000256" key="1">
    <source>
        <dbReference type="ARBA" id="ARBA00004141"/>
    </source>
</evidence>
<evidence type="ECO:0000256" key="6">
    <source>
        <dbReference type="SAM" id="Phobius"/>
    </source>
</evidence>
<accession>A0A8J4HDF8</accession>